<name>A0A2N9GU22_FAGSY</name>
<gene>
    <name evidence="2" type="ORF">FSB_LOCUS30666</name>
</gene>
<organism evidence="2">
    <name type="scientific">Fagus sylvatica</name>
    <name type="common">Beechnut</name>
    <dbReference type="NCBI Taxonomy" id="28930"/>
    <lineage>
        <taxon>Eukaryota</taxon>
        <taxon>Viridiplantae</taxon>
        <taxon>Streptophyta</taxon>
        <taxon>Embryophyta</taxon>
        <taxon>Tracheophyta</taxon>
        <taxon>Spermatophyta</taxon>
        <taxon>Magnoliopsida</taxon>
        <taxon>eudicotyledons</taxon>
        <taxon>Gunneridae</taxon>
        <taxon>Pentapetalae</taxon>
        <taxon>rosids</taxon>
        <taxon>fabids</taxon>
        <taxon>Fagales</taxon>
        <taxon>Fagaceae</taxon>
        <taxon>Fagus</taxon>
    </lineage>
</organism>
<sequence length="126" mass="14481">MASKRKDRPFIDLEDSMSELRSSSQGSSFDSESISSTSSLTTRKRIQWRYYILESIVLRLPYPNARAFSFANEEVYLYEASFQAGLRFPKLLFIQEPLTRIGLSPSQLVLNAWCTIFWVHGDMAGE</sequence>
<dbReference type="EMBL" id="OIVN01002336">
    <property type="protein sequence ID" value="SPD02784.1"/>
    <property type="molecule type" value="Genomic_DNA"/>
</dbReference>
<evidence type="ECO:0000256" key="1">
    <source>
        <dbReference type="SAM" id="MobiDB-lite"/>
    </source>
</evidence>
<accession>A0A2N9GU22</accession>
<feature type="region of interest" description="Disordered" evidence="1">
    <location>
        <begin position="1"/>
        <end position="41"/>
    </location>
</feature>
<proteinExistence type="predicted"/>
<dbReference type="AlphaFoldDB" id="A0A2N9GU22"/>
<protein>
    <submittedName>
        <fullName evidence="2">Uncharacterized protein</fullName>
    </submittedName>
</protein>
<reference evidence="2" key="1">
    <citation type="submission" date="2018-02" db="EMBL/GenBank/DDBJ databases">
        <authorList>
            <person name="Cohen D.B."/>
            <person name="Kent A.D."/>
        </authorList>
    </citation>
    <scope>NUCLEOTIDE SEQUENCE</scope>
</reference>
<feature type="compositionally biased region" description="Low complexity" evidence="1">
    <location>
        <begin position="22"/>
        <end position="39"/>
    </location>
</feature>
<evidence type="ECO:0000313" key="2">
    <source>
        <dbReference type="EMBL" id="SPD02784.1"/>
    </source>
</evidence>